<evidence type="ECO:0000313" key="5">
    <source>
        <dbReference type="Proteomes" id="UP000010074"/>
    </source>
</evidence>
<evidence type="ECO:0000259" key="2">
    <source>
        <dbReference type="Pfam" id="PF06742"/>
    </source>
</evidence>
<sequence>MWQWSKGVVASVMTVLLLAGSAAGAAEKTERISDKDVVDAYAYYLGRLLVLRQEHLDFRDEGFRWNKIIHRSVGGVKWANPNLDVAYSEAWVGLDKNSCTMLEVPKITGRYYTIQTLNGWGETTSNVNERTFPRHASGKFAYCLKDSTVALGPDVQKVILPSAKSRILARIELGADPSQAVALQKQIKLYSTGTPVIAKPVAIQIFTNKNLPGITAFDNASAVLASEADINPGMEEMQAKVRGIQSAAKGSERTRLNELIRTRAIPDFGAQFLKLGTAGNGWHHPTTVGNYGSDYRARSSVNLGGIWANNSKEAVYYKTNTDGQGADLNGTNVYTMTFPKDRQPQSLVRYFWSVIVVDGEKFQVVPNSLKRYNLNNQSGLKTNADGSLTVVFANKLPSGYPQSNWLPTPAGKNYHLTMRFYGPSADLENGKYFPPPLVKASGSLAKSDRSGSLK</sequence>
<dbReference type="STRING" id="1069642.Bdt_3509"/>
<name>K7ZCF5_BDEBC</name>
<dbReference type="Gene3D" id="2.60.40.1610">
    <property type="entry name" value="Domain of unknown function DUF1254"/>
    <property type="match status" value="1"/>
</dbReference>
<dbReference type="SUPFAM" id="SSF160935">
    <property type="entry name" value="VPA0735-like"/>
    <property type="match status" value="1"/>
</dbReference>
<feature type="signal peptide" evidence="1">
    <location>
        <begin position="1"/>
        <end position="25"/>
    </location>
</feature>
<evidence type="ECO:0000256" key="1">
    <source>
        <dbReference type="SAM" id="SignalP"/>
    </source>
</evidence>
<dbReference type="KEGG" id="bbat:Bdt_3509"/>
<dbReference type="InterPro" id="IPR010621">
    <property type="entry name" value="DUF1214"/>
</dbReference>
<dbReference type="Pfam" id="PF06742">
    <property type="entry name" value="DUF1214"/>
    <property type="match status" value="1"/>
</dbReference>
<dbReference type="InterPro" id="IPR037049">
    <property type="entry name" value="DUF1214_C_sf"/>
</dbReference>
<keyword evidence="1" id="KW-0732">Signal</keyword>
<evidence type="ECO:0000259" key="3">
    <source>
        <dbReference type="Pfam" id="PF06863"/>
    </source>
</evidence>
<dbReference type="HOGENOM" id="CLU_027269_1_1_7"/>
<proteinExistence type="predicted"/>
<reference evidence="4 5" key="1">
    <citation type="journal article" date="2012" name="BMC Genomics">
        <title>Genome analysis of a simultaneously predatory and prey-independent, novel Bdellovibrio bacteriovorus from the River Tiber, supports in silico predictions of both ancient and recent lateral gene transfer from diverse bacteria.</title>
        <authorList>
            <person name="Hobley L."/>
            <person name="Lerner T.R."/>
            <person name="Williams L.E."/>
            <person name="Lambert C."/>
            <person name="Till R."/>
            <person name="Milner D.S."/>
            <person name="Basford S.M."/>
            <person name="Capeness M.J."/>
            <person name="Fenton A.K."/>
            <person name="Atterbury R.J."/>
            <person name="Harris M.A."/>
            <person name="Sockett R.E."/>
        </authorList>
    </citation>
    <scope>NUCLEOTIDE SEQUENCE [LARGE SCALE GENOMIC DNA]</scope>
    <source>
        <strain evidence="4 5">Tiberius</strain>
    </source>
</reference>
<dbReference type="PANTHER" id="PTHR36509:SF2">
    <property type="entry name" value="BLL3101 PROTEIN"/>
    <property type="match status" value="1"/>
</dbReference>
<dbReference type="Gene3D" id="2.60.120.600">
    <property type="entry name" value="Domain of unknown function DUF1214, C-terminal domain"/>
    <property type="match status" value="1"/>
</dbReference>
<feature type="chain" id="PRO_5003914157" description="DUF1254 domain-containing protein" evidence="1">
    <location>
        <begin position="26"/>
        <end position="454"/>
    </location>
</feature>
<dbReference type="Pfam" id="PF06863">
    <property type="entry name" value="DUF1254"/>
    <property type="match status" value="1"/>
</dbReference>
<dbReference type="Proteomes" id="UP000010074">
    <property type="component" value="Chromosome"/>
</dbReference>
<gene>
    <name evidence="4" type="ORF">Bdt_3509</name>
</gene>
<feature type="domain" description="DUF1214" evidence="2">
    <location>
        <begin position="313"/>
        <end position="424"/>
    </location>
</feature>
<evidence type="ECO:0008006" key="6">
    <source>
        <dbReference type="Google" id="ProtNLM"/>
    </source>
</evidence>
<accession>K7ZCF5</accession>
<dbReference type="EMBL" id="CP002930">
    <property type="protein sequence ID" value="AFY03184.1"/>
    <property type="molecule type" value="Genomic_DNA"/>
</dbReference>
<dbReference type="AlphaFoldDB" id="K7ZCF5"/>
<dbReference type="OrthoDB" id="272779at2"/>
<organism evidence="4 5">
    <name type="scientific">Bdellovibrio bacteriovorus str. Tiberius</name>
    <dbReference type="NCBI Taxonomy" id="1069642"/>
    <lineage>
        <taxon>Bacteria</taxon>
        <taxon>Pseudomonadati</taxon>
        <taxon>Bdellovibrionota</taxon>
        <taxon>Bdellovibrionia</taxon>
        <taxon>Bdellovibrionales</taxon>
        <taxon>Pseudobdellovibrionaceae</taxon>
        <taxon>Bdellovibrio</taxon>
    </lineage>
</organism>
<feature type="domain" description="DUF1254" evidence="3">
    <location>
        <begin position="77"/>
        <end position="190"/>
    </location>
</feature>
<evidence type="ECO:0000313" key="4">
    <source>
        <dbReference type="EMBL" id="AFY03184.1"/>
    </source>
</evidence>
<dbReference type="InterPro" id="IPR010679">
    <property type="entry name" value="DUF1254"/>
</dbReference>
<dbReference type="PANTHER" id="PTHR36509">
    <property type="entry name" value="BLL3101 PROTEIN"/>
    <property type="match status" value="1"/>
</dbReference>
<dbReference type="PATRIC" id="fig|1069642.3.peg.3473"/>
<dbReference type="RefSeq" id="WP_015092592.1">
    <property type="nucleotide sequence ID" value="NC_019567.1"/>
</dbReference>
<dbReference type="InterPro" id="IPR037050">
    <property type="entry name" value="DUF1254_sf"/>
</dbReference>
<protein>
    <recommendedName>
        <fullName evidence="6">DUF1254 domain-containing protein</fullName>
    </recommendedName>
</protein>